<feature type="transmembrane region" description="Helical" evidence="1">
    <location>
        <begin position="1167"/>
        <end position="1186"/>
    </location>
</feature>
<feature type="transmembrane region" description="Helical" evidence="1">
    <location>
        <begin position="1512"/>
        <end position="1535"/>
    </location>
</feature>
<feature type="transmembrane region" description="Helical" evidence="1">
    <location>
        <begin position="1059"/>
        <end position="1078"/>
    </location>
</feature>
<feature type="transmembrane region" description="Helical" evidence="1">
    <location>
        <begin position="1108"/>
        <end position="1126"/>
    </location>
</feature>
<feature type="transmembrane region" description="Helical" evidence="1">
    <location>
        <begin position="102"/>
        <end position="120"/>
    </location>
</feature>
<organism evidence="2 3">
    <name type="scientific">Lentisphaera araneosa HTCC2155</name>
    <dbReference type="NCBI Taxonomy" id="313628"/>
    <lineage>
        <taxon>Bacteria</taxon>
        <taxon>Pseudomonadati</taxon>
        <taxon>Lentisphaerota</taxon>
        <taxon>Lentisphaeria</taxon>
        <taxon>Lentisphaerales</taxon>
        <taxon>Lentisphaeraceae</taxon>
        <taxon>Lentisphaera</taxon>
    </lineage>
</organism>
<feature type="transmembrane region" description="Helical" evidence="1">
    <location>
        <begin position="908"/>
        <end position="931"/>
    </location>
</feature>
<feature type="transmembrane region" description="Helical" evidence="1">
    <location>
        <begin position="1404"/>
        <end position="1423"/>
    </location>
</feature>
<proteinExistence type="predicted"/>
<dbReference type="STRING" id="313628.LNTAR_17108"/>
<feature type="transmembrane region" description="Helical" evidence="1">
    <location>
        <begin position="493"/>
        <end position="517"/>
    </location>
</feature>
<feature type="transmembrane region" description="Helical" evidence="1">
    <location>
        <begin position="391"/>
        <end position="410"/>
    </location>
</feature>
<feature type="transmembrane region" description="Helical" evidence="1">
    <location>
        <begin position="1435"/>
        <end position="1454"/>
    </location>
</feature>
<feature type="transmembrane region" description="Helical" evidence="1">
    <location>
        <begin position="523"/>
        <end position="540"/>
    </location>
</feature>
<feature type="transmembrane region" description="Helical" evidence="1">
    <location>
        <begin position="462"/>
        <end position="481"/>
    </location>
</feature>
<feature type="transmembrane region" description="Helical" evidence="1">
    <location>
        <begin position="301"/>
        <end position="320"/>
    </location>
</feature>
<feature type="transmembrane region" description="Helical" evidence="1">
    <location>
        <begin position="1085"/>
        <end position="1102"/>
    </location>
</feature>
<reference evidence="2 3" key="1">
    <citation type="journal article" date="2010" name="J. Bacteriol.">
        <title>Genome sequence of Lentisphaera araneosa HTCC2155T, the type species of the order Lentisphaerales in the phylum Lentisphaerae.</title>
        <authorList>
            <person name="Thrash J.C."/>
            <person name="Cho J.C."/>
            <person name="Vergin K.L."/>
            <person name="Morris R.M."/>
            <person name="Giovannoni S.J."/>
        </authorList>
    </citation>
    <scope>NUCLEOTIDE SEQUENCE [LARGE SCALE GENOMIC DNA]</scope>
    <source>
        <strain evidence="2 3">HTCC2155</strain>
    </source>
</reference>
<feature type="transmembrane region" description="Helical" evidence="1">
    <location>
        <begin position="72"/>
        <end position="90"/>
    </location>
</feature>
<feature type="transmembrane region" description="Helical" evidence="1">
    <location>
        <begin position="171"/>
        <end position="202"/>
    </location>
</feature>
<feature type="transmembrane region" description="Helical" evidence="1">
    <location>
        <begin position="640"/>
        <end position="658"/>
    </location>
</feature>
<name>A6DFB0_9BACT</name>
<feature type="transmembrane region" description="Helical" evidence="1">
    <location>
        <begin position="358"/>
        <end position="379"/>
    </location>
</feature>
<dbReference type="RefSeq" id="WP_007276612.1">
    <property type="nucleotide sequence ID" value="NZ_ABCK01000001.1"/>
</dbReference>
<feature type="transmembrane region" description="Helical" evidence="1">
    <location>
        <begin position="132"/>
        <end position="150"/>
    </location>
</feature>
<gene>
    <name evidence="2" type="ORF">LNTAR_17108</name>
</gene>
<feature type="transmembrane region" description="Helical" evidence="1">
    <location>
        <begin position="1334"/>
        <end position="1351"/>
    </location>
</feature>
<dbReference type="EMBL" id="ABCK01000001">
    <property type="protein sequence ID" value="EDM29490.1"/>
    <property type="molecule type" value="Genomic_DNA"/>
</dbReference>
<evidence type="ECO:0000313" key="2">
    <source>
        <dbReference type="EMBL" id="EDM29490.1"/>
    </source>
</evidence>
<feature type="transmembrane region" description="Helical" evidence="1">
    <location>
        <begin position="1005"/>
        <end position="1024"/>
    </location>
</feature>
<feature type="transmembrane region" description="Helical" evidence="1">
    <location>
        <begin position="883"/>
        <end position="901"/>
    </location>
</feature>
<protein>
    <submittedName>
        <fullName evidence="2">Uncharacterized protein</fullName>
    </submittedName>
</protein>
<feature type="transmembrane region" description="Helical" evidence="1">
    <location>
        <begin position="793"/>
        <end position="811"/>
    </location>
</feature>
<feature type="transmembrane region" description="Helical" evidence="1">
    <location>
        <begin position="1357"/>
        <end position="1373"/>
    </location>
</feature>
<keyword evidence="1" id="KW-1133">Transmembrane helix</keyword>
<feature type="transmembrane region" description="Helical" evidence="1">
    <location>
        <begin position="327"/>
        <end position="346"/>
    </location>
</feature>
<feature type="transmembrane region" description="Helical" evidence="1">
    <location>
        <begin position="1460"/>
        <end position="1477"/>
    </location>
</feature>
<feature type="transmembrane region" description="Helical" evidence="1">
    <location>
        <begin position="214"/>
        <end position="237"/>
    </location>
</feature>
<feature type="transmembrane region" description="Helical" evidence="1">
    <location>
        <begin position="756"/>
        <end position="772"/>
    </location>
</feature>
<evidence type="ECO:0000313" key="3">
    <source>
        <dbReference type="Proteomes" id="UP000004947"/>
    </source>
</evidence>
<keyword evidence="1" id="KW-0812">Transmembrane</keyword>
<feature type="transmembrane region" description="Helical" evidence="1">
    <location>
        <begin position="263"/>
        <end position="281"/>
    </location>
</feature>
<feature type="transmembrane region" description="Helical" evidence="1">
    <location>
        <begin position="614"/>
        <end position="634"/>
    </location>
</feature>
<feature type="transmembrane region" description="Helical" evidence="1">
    <location>
        <begin position="1484"/>
        <end position="1506"/>
    </location>
</feature>
<accession>A6DFB0</accession>
<feature type="transmembrane region" description="Helical" evidence="1">
    <location>
        <begin position="15"/>
        <end position="37"/>
    </location>
</feature>
<feature type="transmembrane region" description="Helical" evidence="1">
    <location>
        <begin position="570"/>
        <end position="588"/>
    </location>
</feature>
<feature type="transmembrane region" description="Helical" evidence="1">
    <location>
        <begin position="46"/>
        <end position="66"/>
    </location>
</feature>
<feature type="transmembrane region" description="Helical" evidence="1">
    <location>
        <begin position="1138"/>
        <end position="1155"/>
    </location>
</feature>
<feature type="transmembrane region" description="Helical" evidence="1">
    <location>
        <begin position="1245"/>
        <end position="1263"/>
    </location>
</feature>
<feature type="transmembrane region" description="Helical" evidence="1">
    <location>
        <begin position="1221"/>
        <end position="1239"/>
    </location>
</feature>
<comment type="caution">
    <text evidence="2">The sequence shown here is derived from an EMBL/GenBank/DDBJ whole genome shotgun (WGS) entry which is preliminary data.</text>
</comment>
<sequence>MSFITFHFRKIKLYAYARACTSTQVVVLLAIVVLAMLKQLHFQNSLVLTSLYLIFAACMFMFRAYRDEELKWIHIGMFIFALCLPYMGCVDLKNGTLEGNTLVFGLATLSILWLLAVRFVPFHLLKEARSTVLWFYGTLALVVMFIRLFFERHVPVDPEWYKGFMDYTGPLLMTAVLVVASYYSRSIIPSLMASLIAVILFPELKANFRATFDSLGFGSGLGSACSALGMIGISFVLRKQEKLKSLSEGDKFMMSSYFPLRRYDYTLFTLPLIASAAFLLIKTASFNLIRQEMSTGGVQMKGAIALLVCSLSAFSLYLYLREKKLTWLFHLGWIYLGLGLCFVFDLSRDVFHWTEPALYTLLILQAYYLIAYGLSLRYPYLNKLFVEKFQLTLSGLSHVSSALLIINYLGFGELRLSNYLLVFTAGQFLWHLKAQGKTHYGFNLYLLTWAYASSFGNGSYEAYFIPGLYLSLASLGVHLIVSRLDGFYEECRAFFKSFLTMASLSSLVFFTASLPYVAQGTSLDSIFVILTSLLLFLAYVENQSKILLTFSGVSFYSYLNFDQIELILEPLRLSFGALFFALIAYAFIQLEKKHKTFLQTDKALDFFKSTSESYPYLAAILVTKLSIFLHLIYWRNESEQLVATYVSTATLCFIAWAWRKWEVSLLAIISLCLANIHLVRCFGKNYLSDRGLSEIHLLCLGIGLTLLITSLVRKYSPNSVLKSLLAHSGLVLSLLVLVFLVGNYMSHPNLNTVSPFRFFVSGAMAFLAALYFRSAARKPQDGEEKYVDIFEGVYHFGLSMSFWCLTLMIPFMRSPQTAILAFGLPAIYFYYMTEWYNSQGKAHHVYRNSSSLLILVLLILYVFKGFVHMTFYPEVQMDNTYYHSNAPTLIVYGLLLFRLHALGGRIHLPLYGGLALLLGVFFTLSAAPSFSPFENPIKASFLAVFNAHAWVLLNYEKSPLRSYFMRFSNLSEDDWQSLRKTWGAWLIILTQVMGFVALTDTWGQSHLFAPVLFLSATVVGHLSLRKKSKFYGLITLCEIVFAMHAGFLMESYINADDVIWLITALWGIFTFYSLYKFNNIPSKKCWPIALFFIALLIPHVIYHEVYSYTSLSVVVLIVALSLITAYPREYLKNPIEKIMAFTYLLVPAYLAYFKVYDERGGLFQKAALPAALFSLFLMAVFMPYLAKQKSDLIERLFGLRYKVLNLIYLVWKQNSSRISHIILWSLCLLTTALLLLFIGEAFTDQQFILLLCTYGGLVVLWFYKGKEKQSQLAYYMMAYSLLIFMAFLRHQMVMATNLWRDEYDIWSSLLVSLTIAGLKPFVDKNEDKMRNPLLGVLFLMPLLAIGKSFYYGLGTDYTLMIIGVNSLVFSFLGKEDRQSPYHLIAMIGYVAFTSMTLWNKLDLRTLHVYIIPSGVGVLIILQLMQNSISKERRNLIRLLTLVMMVSTSIYYAVIAEPRSIGFNLTVIILCLLAMAFGSLWKIRLYLILGFAGLLIDLLSIFTRLLIDLQRGSRMAILGSCILLIGGCLVFANIYYKTQQAKIKVIIEKWRLKLSTWE</sequence>
<feature type="transmembrane region" description="Helical" evidence="1">
    <location>
        <begin position="1031"/>
        <end position="1053"/>
    </location>
</feature>
<feature type="transmembrane region" description="Helical" evidence="1">
    <location>
        <begin position="724"/>
        <end position="744"/>
    </location>
</feature>
<dbReference type="Proteomes" id="UP000004947">
    <property type="component" value="Unassembled WGS sequence"/>
</dbReference>
<feature type="transmembrane region" description="Helical" evidence="1">
    <location>
        <begin position="695"/>
        <end position="712"/>
    </location>
</feature>
<feature type="transmembrane region" description="Helical" evidence="1">
    <location>
        <begin position="1380"/>
        <end position="1398"/>
    </location>
</feature>
<keyword evidence="1" id="KW-0472">Membrane</keyword>
<feature type="transmembrane region" description="Helical" evidence="1">
    <location>
        <begin position="1305"/>
        <end position="1322"/>
    </location>
</feature>
<feature type="transmembrane region" description="Helical" evidence="1">
    <location>
        <begin position="845"/>
        <end position="863"/>
    </location>
</feature>
<feature type="transmembrane region" description="Helical" evidence="1">
    <location>
        <begin position="817"/>
        <end position="833"/>
    </location>
</feature>
<feature type="transmembrane region" description="Helical" evidence="1">
    <location>
        <begin position="1272"/>
        <end position="1293"/>
    </location>
</feature>
<keyword evidence="3" id="KW-1185">Reference proteome</keyword>
<evidence type="ECO:0000256" key="1">
    <source>
        <dbReference type="SAM" id="Phobius"/>
    </source>
</evidence>